<gene>
    <name evidence="1" type="ORF">PS938_01209</name>
</gene>
<dbReference type="Proteomes" id="UP000327191">
    <property type="component" value="Unassembled WGS sequence"/>
</dbReference>
<name>A0A5E7SMP4_PSEFL</name>
<dbReference type="AlphaFoldDB" id="A0A5E7SMP4"/>
<organism evidence="1 2">
    <name type="scientific">Pseudomonas fluorescens</name>
    <dbReference type="NCBI Taxonomy" id="294"/>
    <lineage>
        <taxon>Bacteria</taxon>
        <taxon>Pseudomonadati</taxon>
        <taxon>Pseudomonadota</taxon>
        <taxon>Gammaproteobacteria</taxon>
        <taxon>Pseudomonadales</taxon>
        <taxon>Pseudomonadaceae</taxon>
        <taxon>Pseudomonas</taxon>
    </lineage>
</organism>
<evidence type="ECO:0000313" key="1">
    <source>
        <dbReference type="EMBL" id="VVP86907.1"/>
    </source>
</evidence>
<dbReference type="EMBL" id="CABVJE010000004">
    <property type="protein sequence ID" value="VVP86907.1"/>
    <property type="molecule type" value="Genomic_DNA"/>
</dbReference>
<protein>
    <submittedName>
        <fullName evidence="1">Uncharacterized protein</fullName>
    </submittedName>
</protein>
<sequence>MVVNDYAGLLVKRGALGYIASKLAPTICTCDQRLKRIDRSTAFTSLVIAPIEM</sequence>
<accession>A0A5E7SMP4</accession>
<proteinExistence type="predicted"/>
<evidence type="ECO:0000313" key="2">
    <source>
        <dbReference type="Proteomes" id="UP000327191"/>
    </source>
</evidence>
<reference evidence="1 2" key="1">
    <citation type="submission" date="2019-09" db="EMBL/GenBank/DDBJ databases">
        <authorList>
            <person name="Chandra G."/>
            <person name="Truman W A."/>
        </authorList>
    </citation>
    <scope>NUCLEOTIDE SEQUENCE [LARGE SCALE GENOMIC DNA]</scope>
    <source>
        <strain evidence="1">PS938</strain>
    </source>
</reference>